<sequence length="139" mass="14469">MVTDEDHVGTGSGLSAAEEVAITVRAWVLGICAVLAFVAAVAAFASQALHSSAGWIAVPGYTAFAGRRHLLNQLPHRPEPRSALTSAAWPVIDAAPAAAAAFICAGSSNFWALGLLAVVFVGFEVVRFPRRTSQDEHAS</sequence>
<proteinExistence type="predicted"/>
<dbReference type="RefSeq" id="WP_109689458.1">
    <property type="nucleotide sequence ID" value="NZ_QGDN01000003.1"/>
</dbReference>
<dbReference type="AlphaFoldDB" id="A0A2Y9BQ04"/>
<reference evidence="4" key="2">
    <citation type="submission" date="2016-10" db="EMBL/GenBank/DDBJ databases">
        <authorList>
            <person name="Varghese N."/>
            <person name="Submissions S."/>
        </authorList>
    </citation>
    <scope>NUCLEOTIDE SEQUENCE [LARGE SCALE GENOMIC DNA]</scope>
    <source>
        <strain evidence="4">DSM 22951</strain>
    </source>
</reference>
<name>A0A2Y9BQ04_9MICO</name>
<gene>
    <name evidence="2" type="ORF">SAMN04489750_3897</name>
    <name evidence="3" type="ORF">SAMN04489750_3950</name>
</gene>
<evidence type="ECO:0000256" key="1">
    <source>
        <dbReference type="SAM" id="Phobius"/>
    </source>
</evidence>
<evidence type="ECO:0000313" key="4">
    <source>
        <dbReference type="Proteomes" id="UP000250028"/>
    </source>
</evidence>
<feature type="transmembrane region" description="Helical" evidence="1">
    <location>
        <begin position="109"/>
        <end position="126"/>
    </location>
</feature>
<reference evidence="2" key="1">
    <citation type="submission" date="2016-10" db="EMBL/GenBank/DDBJ databases">
        <authorList>
            <person name="Cai Z."/>
        </authorList>
    </citation>
    <scope>NUCLEOTIDE SEQUENCE [LARGE SCALE GENOMIC DNA]</scope>
    <source>
        <strain evidence="2">DSM 22951</strain>
    </source>
</reference>
<keyword evidence="1" id="KW-1133">Transmembrane helix</keyword>
<organism evidence="2 4">
    <name type="scientific">Branchiibius hedensis</name>
    <dbReference type="NCBI Taxonomy" id="672460"/>
    <lineage>
        <taxon>Bacteria</taxon>
        <taxon>Bacillati</taxon>
        <taxon>Actinomycetota</taxon>
        <taxon>Actinomycetes</taxon>
        <taxon>Micrococcales</taxon>
        <taxon>Dermacoccaceae</taxon>
        <taxon>Branchiibius</taxon>
    </lineage>
</organism>
<protein>
    <submittedName>
        <fullName evidence="2">Uncharacterized protein</fullName>
    </submittedName>
</protein>
<accession>A0A2Y9BQ04</accession>
<dbReference type="EMBL" id="UESZ01000003">
    <property type="protein sequence ID" value="SSA59082.1"/>
    <property type="molecule type" value="Genomic_DNA"/>
</dbReference>
<evidence type="ECO:0000313" key="3">
    <source>
        <dbReference type="EMBL" id="SSA59134.1"/>
    </source>
</evidence>
<keyword evidence="1" id="KW-0472">Membrane</keyword>
<feature type="transmembrane region" description="Helical" evidence="1">
    <location>
        <begin position="24"/>
        <end position="45"/>
    </location>
</feature>
<dbReference type="EMBL" id="UESZ01000003">
    <property type="protein sequence ID" value="SSA59134.1"/>
    <property type="molecule type" value="Genomic_DNA"/>
</dbReference>
<keyword evidence="4" id="KW-1185">Reference proteome</keyword>
<evidence type="ECO:0000313" key="2">
    <source>
        <dbReference type="EMBL" id="SSA59082.1"/>
    </source>
</evidence>
<keyword evidence="1" id="KW-0812">Transmembrane</keyword>
<dbReference type="Proteomes" id="UP000250028">
    <property type="component" value="Unassembled WGS sequence"/>
</dbReference>